<dbReference type="InterPro" id="IPR016064">
    <property type="entry name" value="NAD/diacylglycerol_kinase_sf"/>
</dbReference>
<comment type="cofactor">
    <cofactor evidence="1">
        <name>Mg(2+)</name>
        <dbReference type="ChEBI" id="CHEBI:18420"/>
    </cofactor>
</comment>
<dbReference type="InterPro" id="IPR017438">
    <property type="entry name" value="ATP-NAD_kinase_N"/>
</dbReference>
<dbReference type="PROSITE" id="PS50146">
    <property type="entry name" value="DAGK"/>
    <property type="match status" value="1"/>
</dbReference>
<evidence type="ECO:0000256" key="1">
    <source>
        <dbReference type="ARBA" id="ARBA00001946"/>
    </source>
</evidence>
<keyword evidence="5" id="KW-0479">Metal-binding</keyword>
<protein>
    <submittedName>
        <fullName evidence="14">YegS/Rv2252/BmrU family lipid kinase</fullName>
    </submittedName>
</protein>
<dbReference type="GO" id="GO:0005524">
    <property type="term" value="F:ATP binding"/>
    <property type="evidence" value="ECO:0007669"/>
    <property type="project" value="UniProtKB-KW"/>
</dbReference>
<dbReference type="EMBL" id="WMBR01000002">
    <property type="protein sequence ID" value="MXP21405.1"/>
    <property type="molecule type" value="Genomic_DNA"/>
</dbReference>
<keyword evidence="6" id="KW-0547">Nucleotide-binding</keyword>
<evidence type="ECO:0000256" key="9">
    <source>
        <dbReference type="ARBA" id="ARBA00022842"/>
    </source>
</evidence>
<dbReference type="GO" id="GO:0005886">
    <property type="term" value="C:plasma membrane"/>
    <property type="evidence" value="ECO:0007669"/>
    <property type="project" value="TreeGrafter"/>
</dbReference>
<evidence type="ECO:0000256" key="4">
    <source>
        <dbReference type="ARBA" id="ARBA00022679"/>
    </source>
</evidence>
<evidence type="ECO:0000256" key="7">
    <source>
        <dbReference type="ARBA" id="ARBA00022777"/>
    </source>
</evidence>
<dbReference type="GO" id="GO:0008654">
    <property type="term" value="P:phospholipid biosynthetic process"/>
    <property type="evidence" value="ECO:0007669"/>
    <property type="project" value="UniProtKB-KW"/>
</dbReference>
<keyword evidence="3" id="KW-0444">Lipid biosynthesis</keyword>
<dbReference type="RefSeq" id="WP_160901601.1">
    <property type="nucleotide sequence ID" value="NZ_CP102850.1"/>
</dbReference>
<dbReference type="GO" id="GO:0046872">
    <property type="term" value="F:metal ion binding"/>
    <property type="evidence" value="ECO:0007669"/>
    <property type="project" value="UniProtKB-KW"/>
</dbReference>
<dbReference type="PANTHER" id="PTHR12358">
    <property type="entry name" value="SPHINGOSINE KINASE"/>
    <property type="match status" value="1"/>
</dbReference>
<evidence type="ECO:0000256" key="2">
    <source>
        <dbReference type="ARBA" id="ARBA00005983"/>
    </source>
</evidence>
<dbReference type="InterPro" id="IPR050187">
    <property type="entry name" value="Lipid_Phosphate_FormReg"/>
</dbReference>
<comment type="caution">
    <text evidence="14">The sequence shown here is derived from an EMBL/GenBank/DDBJ whole genome shotgun (WGS) entry which is preliminary data.</text>
</comment>
<feature type="domain" description="DAGKc" evidence="13">
    <location>
        <begin position="13"/>
        <end position="144"/>
    </location>
</feature>
<name>A0A6L7GRT8_9ACTN</name>
<proteinExistence type="inferred from homology"/>
<comment type="similarity">
    <text evidence="2">Belongs to the diacylglycerol/lipid kinase family.</text>
</comment>
<evidence type="ECO:0000256" key="5">
    <source>
        <dbReference type="ARBA" id="ARBA00022723"/>
    </source>
</evidence>
<dbReference type="GO" id="GO:0004143">
    <property type="term" value="F:ATP-dependent diacylglycerol kinase activity"/>
    <property type="evidence" value="ECO:0007669"/>
    <property type="project" value="TreeGrafter"/>
</dbReference>
<organism evidence="14 15">
    <name type="scientific">Gordonia mangrovi</name>
    <dbReference type="NCBI Taxonomy" id="2665643"/>
    <lineage>
        <taxon>Bacteria</taxon>
        <taxon>Bacillati</taxon>
        <taxon>Actinomycetota</taxon>
        <taxon>Actinomycetes</taxon>
        <taxon>Mycobacteriales</taxon>
        <taxon>Gordoniaceae</taxon>
        <taxon>Gordonia</taxon>
    </lineage>
</organism>
<dbReference type="Pfam" id="PF00781">
    <property type="entry name" value="DAGK_cat"/>
    <property type="match status" value="1"/>
</dbReference>
<dbReference type="InterPro" id="IPR045540">
    <property type="entry name" value="YegS/DAGK_C"/>
</dbReference>
<evidence type="ECO:0000256" key="8">
    <source>
        <dbReference type="ARBA" id="ARBA00022840"/>
    </source>
</evidence>
<keyword evidence="7 14" id="KW-0418">Kinase</keyword>
<dbReference type="SUPFAM" id="SSF111331">
    <property type="entry name" value="NAD kinase/diacylglycerol kinase-like"/>
    <property type="match status" value="1"/>
</dbReference>
<evidence type="ECO:0000256" key="3">
    <source>
        <dbReference type="ARBA" id="ARBA00022516"/>
    </source>
</evidence>
<keyword evidence="8" id="KW-0067">ATP-binding</keyword>
<evidence type="ECO:0000256" key="11">
    <source>
        <dbReference type="ARBA" id="ARBA00023209"/>
    </source>
</evidence>
<keyword evidence="15" id="KW-1185">Reference proteome</keyword>
<keyword evidence="4" id="KW-0808">Transferase</keyword>
<evidence type="ECO:0000259" key="13">
    <source>
        <dbReference type="PROSITE" id="PS50146"/>
    </source>
</evidence>
<evidence type="ECO:0000313" key="15">
    <source>
        <dbReference type="Proteomes" id="UP000475545"/>
    </source>
</evidence>
<keyword evidence="9" id="KW-0460">Magnesium</keyword>
<dbReference type="AlphaFoldDB" id="A0A6L7GRT8"/>
<dbReference type="Pfam" id="PF19279">
    <property type="entry name" value="YegS_C"/>
    <property type="match status" value="1"/>
</dbReference>
<keyword evidence="12" id="KW-1208">Phospholipid metabolism</keyword>
<accession>A0A6L7GRT8</accession>
<dbReference type="InterPro" id="IPR001206">
    <property type="entry name" value="Diacylglycerol_kinase_cat_dom"/>
</dbReference>
<reference evidence="14 15" key="1">
    <citation type="submission" date="2019-11" db="EMBL/GenBank/DDBJ databases">
        <title>Gordonia sp. nov., a novel actinobacterium isolated from mangrove soil in Hainan.</title>
        <authorList>
            <person name="Huang X."/>
            <person name="Xie Y."/>
            <person name="Chu X."/>
            <person name="Xiao K."/>
        </authorList>
    </citation>
    <scope>NUCLEOTIDE SEQUENCE [LARGE SCALE GENOMIC DNA]</scope>
    <source>
        <strain evidence="14 15">HNM0687</strain>
    </source>
</reference>
<dbReference type="NCBIfam" id="TIGR00147">
    <property type="entry name" value="YegS/Rv2252/BmrU family lipid kinase"/>
    <property type="match status" value="1"/>
</dbReference>
<dbReference type="Gene3D" id="3.40.50.10330">
    <property type="entry name" value="Probable inorganic polyphosphate/atp-NAD kinase, domain 1"/>
    <property type="match status" value="1"/>
</dbReference>
<dbReference type="PANTHER" id="PTHR12358:SF106">
    <property type="entry name" value="LIPID KINASE YEGS"/>
    <property type="match status" value="1"/>
</dbReference>
<evidence type="ECO:0000256" key="10">
    <source>
        <dbReference type="ARBA" id="ARBA00023098"/>
    </source>
</evidence>
<evidence type="ECO:0000256" key="6">
    <source>
        <dbReference type="ARBA" id="ARBA00022741"/>
    </source>
</evidence>
<sequence>MAGLPHDHRTDRTAVGHVTVLVNPHARHGAGGAVAETAVAEFAARGVDTEIITGSDAQDAAERTGKAARGDTDGIVVVGGDGTIRLAVEATFGTHKPLGIVPAGSGNDVARNLDIPRDDVTAAVEIIATGHTRAIDLGRVTFPDGRGALFVTVAATGFDASVTARAIDMRWPKGQARYTLAALRELVRLPSYHYDVRVDDVEVDDDLVFAAIGNTTSYGGGMQITPRASMTDGLLDLTLAHHPERFARATVARVFPKVFGGTHVDHPMVRTMRGKQIELYCDPPALVSIDGDIVGELPAVFEAVPASAAVFAPS</sequence>
<gene>
    <name evidence="14" type="ORF">GIY30_08585</name>
</gene>
<keyword evidence="10" id="KW-0443">Lipid metabolism</keyword>
<dbReference type="InterPro" id="IPR005218">
    <property type="entry name" value="Diacylglycerol/lipid_kinase"/>
</dbReference>
<evidence type="ECO:0000256" key="12">
    <source>
        <dbReference type="ARBA" id="ARBA00023264"/>
    </source>
</evidence>
<dbReference type="Proteomes" id="UP000475545">
    <property type="component" value="Unassembled WGS sequence"/>
</dbReference>
<keyword evidence="11" id="KW-0594">Phospholipid biosynthesis</keyword>
<evidence type="ECO:0000313" key="14">
    <source>
        <dbReference type="EMBL" id="MXP21405.1"/>
    </source>
</evidence>
<dbReference type="Gene3D" id="2.60.200.40">
    <property type="match status" value="1"/>
</dbReference>